<reference evidence="1 2" key="1">
    <citation type="submission" date="2019-07" db="EMBL/GenBank/DDBJ databases">
        <title>Whole genome shotgun sequence of Enterococcus mundtii NBRC 100490.</title>
        <authorList>
            <person name="Hosoyama A."/>
            <person name="Uohara A."/>
            <person name="Ohji S."/>
            <person name="Ichikawa N."/>
        </authorList>
    </citation>
    <scope>NUCLEOTIDE SEQUENCE [LARGE SCALE GENOMIC DNA]</scope>
    <source>
        <strain evidence="1 2">NBRC 100490</strain>
    </source>
</reference>
<dbReference type="GeneID" id="60998645"/>
<proteinExistence type="predicted"/>
<comment type="caution">
    <text evidence="1">The sequence shown here is derived from an EMBL/GenBank/DDBJ whole genome shotgun (WGS) entry which is preliminary data.</text>
</comment>
<dbReference type="EMBL" id="BJWA01000013">
    <property type="protein sequence ID" value="GEL80820.1"/>
    <property type="molecule type" value="Genomic_DNA"/>
</dbReference>
<gene>
    <name evidence="1" type="ORF">EMU01_19640</name>
</gene>
<sequence length="65" mass="7564">MITVGAFLSYAYTGMQIQRFDEETQEYEGLYSIDEFVDRYGDERVKWFSVTNGCGYLVISLEEAE</sequence>
<protein>
    <submittedName>
        <fullName evidence="1">Uncharacterized protein</fullName>
    </submittedName>
</protein>
<accession>A0ABQ0VE53</accession>
<keyword evidence="2" id="KW-1185">Reference proteome</keyword>
<evidence type="ECO:0000313" key="1">
    <source>
        <dbReference type="EMBL" id="GEL80820.1"/>
    </source>
</evidence>
<organism evidence="1 2">
    <name type="scientific">Enterococcus mundtii</name>
    <dbReference type="NCBI Taxonomy" id="53346"/>
    <lineage>
        <taxon>Bacteria</taxon>
        <taxon>Bacillati</taxon>
        <taxon>Bacillota</taxon>
        <taxon>Bacilli</taxon>
        <taxon>Lactobacillales</taxon>
        <taxon>Enterococcaceae</taxon>
        <taxon>Enterococcus</taxon>
    </lineage>
</organism>
<evidence type="ECO:0000313" key="2">
    <source>
        <dbReference type="Proteomes" id="UP000321175"/>
    </source>
</evidence>
<dbReference type="RefSeq" id="WP_071866950.1">
    <property type="nucleotide sequence ID" value="NZ_BJWA01000013.1"/>
</dbReference>
<name>A0ABQ0VE53_ENTMU</name>
<dbReference type="Proteomes" id="UP000321175">
    <property type="component" value="Unassembled WGS sequence"/>
</dbReference>